<dbReference type="Proteomes" id="UP001165780">
    <property type="component" value="Unplaced"/>
</dbReference>
<accession>A0A9W2VP16</accession>
<dbReference type="RefSeq" id="XP_053760153.1">
    <property type="nucleotide sequence ID" value="XM_053904178.1"/>
</dbReference>
<feature type="region of interest" description="Disordered" evidence="1">
    <location>
        <begin position="221"/>
        <end position="242"/>
    </location>
</feature>
<dbReference type="AlphaFoldDB" id="A0A9W2VP16"/>
<feature type="region of interest" description="Disordered" evidence="1">
    <location>
        <begin position="1"/>
        <end position="20"/>
    </location>
</feature>
<dbReference type="GeneID" id="109258031"/>
<evidence type="ECO:0000256" key="1">
    <source>
        <dbReference type="SAM" id="MobiDB-lite"/>
    </source>
</evidence>
<evidence type="ECO:0000313" key="2">
    <source>
        <dbReference type="Proteomes" id="UP001165780"/>
    </source>
</evidence>
<keyword evidence="2" id="KW-1185">Reference proteome</keyword>
<organism evidence="2 3">
    <name type="scientific">Panthera pardus</name>
    <name type="common">Leopard</name>
    <name type="synonym">Felis pardus</name>
    <dbReference type="NCBI Taxonomy" id="9691"/>
    <lineage>
        <taxon>Eukaryota</taxon>
        <taxon>Metazoa</taxon>
        <taxon>Chordata</taxon>
        <taxon>Craniata</taxon>
        <taxon>Vertebrata</taxon>
        <taxon>Euteleostomi</taxon>
        <taxon>Mammalia</taxon>
        <taxon>Eutheria</taxon>
        <taxon>Laurasiatheria</taxon>
        <taxon>Carnivora</taxon>
        <taxon>Feliformia</taxon>
        <taxon>Felidae</taxon>
        <taxon>Pantherinae</taxon>
        <taxon>Panthera</taxon>
    </lineage>
</organism>
<feature type="compositionally biased region" description="Basic residues" evidence="1">
    <location>
        <begin position="230"/>
        <end position="242"/>
    </location>
</feature>
<reference evidence="3" key="1">
    <citation type="submission" date="2025-08" db="UniProtKB">
        <authorList>
            <consortium name="RefSeq"/>
        </authorList>
    </citation>
    <scope>IDENTIFICATION</scope>
    <source>
        <tissue evidence="3">Whole blood</tissue>
    </source>
</reference>
<proteinExistence type="predicted"/>
<name>A0A9W2VP16_PANPR</name>
<evidence type="ECO:0000313" key="3">
    <source>
        <dbReference type="RefSeq" id="XP_053760153.1"/>
    </source>
</evidence>
<protein>
    <submittedName>
        <fullName evidence="3">Uncharacterized protein LOC109258031</fullName>
    </submittedName>
</protein>
<sequence>MKSTLPPRPSWAGSRATNFPGTKALPSLLSPKIKLGWASSFLPTLRSSSSFQGPAPFPARPPALSLWGPSERARHRTPVRFCVVFSLRAARGPSSRPRSGECRGQAGSLRGWAEFGHPGETAPGRLGACLAEPDPWLASAFPGVRLESEEASVEIFTVTERPRSASPPRQLPEAARGRTVRLAAGERLARECSLALPPAIRQSEVADTQETLLTARSLCVQPKTEVSRAPKNHASHRSSHNH</sequence>
<gene>
    <name evidence="3" type="primary">LOC109258031</name>
</gene>